<feature type="transmembrane region" description="Helical" evidence="7">
    <location>
        <begin position="394"/>
        <end position="422"/>
    </location>
</feature>
<proteinExistence type="predicted"/>
<dbReference type="Gene3D" id="1.20.1740.10">
    <property type="entry name" value="Amino acid/polyamine transporter I"/>
    <property type="match status" value="1"/>
</dbReference>
<name>A0A1E3ND70_9ASCO</name>
<dbReference type="EMBL" id="KV454009">
    <property type="protein sequence ID" value="ODQ44070.1"/>
    <property type="molecule type" value="Genomic_DNA"/>
</dbReference>
<accession>A0A1E3ND70</accession>
<evidence type="ECO:0000256" key="3">
    <source>
        <dbReference type="ARBA" id="ARBA00022692"/>
    </source>
</evidence>
<feature type="transmembrane region" description="Helical" evidence="7">
    <location>
        <begin position="192"/>
        <end position="210"/>
    </location>
</feature>
<evidence type="ECO:0000256" key="4">
    <source>
        <dbReference type="ARBA" id="ARBA00022989"/>
    </source>
</evidence>
<keyword evidence="4 7" id="KW-1133">Transmembrane helix</keyword>
<keyword evidence="5 7" id="KW-0472">Membrane</keyword>
<dbReference type="OrthoDB" id="4476201at2759"/>
<keyword evidence="2" id="KW-0813">Transport</keyword>
<feature type="transmembrane region" description="Helical" evidence="7">
    <location>
        <begin position="475"/>
        <end position="496"/>
    </location>
</feature>
<feature type="transmembrane region" description="Helical" evidence="7">
    <location>
        <begin position="73"/>
        <end position="96"/>
    </location>
</feature>
<feature type="region of interest" description="Disordered" evidence="6">
    <location>
        <begin position="537"/>
        <end position="569"/>
    </location>
</feature>
<evidence type="ECO:0000256" key="7">
    <source>
        <dbReference type="SAM" id="Phobius"/>
    </source>
</evidence>
<dbReference type="GO" id="GO:0022857">
    <property type="term" value="F:transmembrane transporter activity"/>
    <property type="evidence" value="ECO:0007669"/>
    <property type="project" value="InterPro"/>
</dbReference>
<dbReference type="Pfam" id="PF13520">
    <property type="entry name" value="AA_permease_2"/>
    <property type="match status" value="1"/>
</dbReference>
<feature type="transmembrane region" description="Helical" evidence="7">
    <location>
        <begin position="277"/>
        <end position="300"/>
    </location>
</feature>
<reference evidence="8 9" key="1">
    <citation type="journal article" date="2016" name="Proc. Natl. Acad. Sci. U.S.A.">
        <title>Comparative genomics of biotechnologically important yeasts.</title>
        <authorList>
            <person name="Riley R."/>
            <person name="Haridas S."/>
            <person name="Wolfe K.H."/>
            <person name="Lopes M.R."/>
            <person name="Hittinger C.T."/>
            <person name="Goeker M."/>
            <person name="Salamov A.A."/>
            <person name="Wisecaver J.H."/>
            <person name="Long T.M."/>
            <person name="Calvey C.H."/>
            <person name="Aerts A.L."/>
            <person name="Barry K.W."/>
            <person name="Choi C."/>
            <person name="Clum A."/>
            <person name="Coughlan A.Y."/>
            <person name="Deshpande S."/>
            <person name="Douglass A.P."/>
            <person name="Hanson S.J."/>
            <person name="Klenk H.-P."/>
            <person name="LaButti K.M."/>
            <person name="Lapidus A."/>
            <person name="Lindquist E.A."/>
            <person name="Lipzen A.M."/>
            <person name="Meier-Kolthoff J.P."/>
            <person name="Ohm R.A."/>
            <person name="Otillar R.P."/>
            <person name="Pangilinan J.L."/>
            <person name="Peng Y."/>
            <person name="Rokas A."/>
            <person name="Rosa C.A."/>
            <person name="Scheuner C."/>
            <person name="Sibirny A.A."/>
            <person name="Slot J.C."/>
            <person name="Stielow J.B."/>
            <person name="Sun H."/>
            <person name="Kurtzman C.P."/>
            <person name="Blackwell M."/>
            <person name="Grigoriev I.V."/>
            <person name="Jeffries T.W."/>
        </authorList>
    </citation>
    <scope>NUCLEOTIDE SEQUENCE [LARGE SCALE GENOMIC DNA]</scope>
    <source>
        <strain evidence="8 9">NRRL Y-2026</strain>
    </source>
</reference>
<dbReference type="Proteomes" id="UP000094455">
    <property type="component" value="Unassembled WGS sequence"/>
</dbReference>
<protein>
    <recommendedName>
        <fullName evidence="10">Amino acid permease/ SLC12A domain-containing protein</fullName>
    </recommendedName>
</protein>
<keyword evidence="3 7" id="KW-0812">Transmembrane</keyword>
<comment type="subcellular location">
    <subcellularLocation>
        <location evidence="1">Membrane</location>
        <topology evidence="1">Multi-pass membrane protein</topology>
    </subcellularLocation>
</comment>
<evidence type="ECO:0000256" key="1">
    <source>
        <dbReference type="ARBA" id="ARBA00004141"/>
    </source>
</evidence>
<sequence>MFVDTVESRTSYAVPVSKDDEVIRSLGYKPEFKRDLSLWATFSVSFSVLGLIPSVASTMWYSIVYGGNAGLTWGFLIGMTGVMAVCCSMCEISSAYPTSGGLYYATAMLSPPKYKAVLSWTVGWSNYFVQLTGGPAVGWSCASIILALKTMTDPTYENKTWHTYLLTIGITFTCACIASCPTRWIARINSCTSILNMVFLFVSWIIILAANNRTNLGLPKFNDNRKAWGIDNFTDWPDGICMLMTFLAVIWTMSGFDIPFHIAEESSNAQISTPRAIFMTASIGGALCFVYQLSIAYTIVDVEGVVNSEIGQPYVSYLAQVLDRRSCLALASFSIILTFSMCFTSMIAASRVLFSYSRDNCFPMSHIWCHINTKTRTPVNAVWMNWFIGACLDLLMFGGVAINAIFSLGAIGSFISFTFPTLLRITYARNTFVPGPWNMGKWTYFCGWYAVGFVLLMIPILNFPQFRGKNLTPELMNWTCLVYYGAMFLALAWYFIYAHKIFKGPKSNITNTVIQNYEELEEQVDLVEKIADQEAEAKTTGHVSLNSVEATSSDNVSKKNSEFVKKEEV</sequence>
<dbReference type="PIRSF" id="PIRSF006060">
    <property type="entry name" value="AA_transporter"/>
    <property type="match status" value="1"/>
</dbReference>
<organism evidence="8 9">
    <name type="scientific">Pichia membranifaciens NRRL Y-2026</name>
    <dbReference type="NCBI Taxonomy" id="763406"/>
    <lineage>
        <taxon>Eukaryota</taxon>
        <taxon>Fungi</taxon>
        <taxon>Dikarya</taxon>
        <taxon>Ascomycota</taxon>
        <taxon>Saccharomycotina</taxon>
        <taxon>Pichiomycetes</taxon>
        <taxon>Pichiales</taxon>
        <taxon>Pichiaceae</taxon>
        <taxon>Pichia</taxon>
    </lineage>
</organism>
<dbReference type="GO" id="GO:0016020">
    <property type="term" value="C:membrane"/>
    <property type="evidence" value="ECO:0007669"/>
    <property type="project" value="UniProtKB-SubCell"/>
</dbReference>
<feature type="transmembrane region" description="Helical" evidence="7">
    <location>
        <begin position="36"/>
        <end position="61"/>
    </location>
</feature>
<evidence type="ECO:0000313" key="8">
    <source>
        <dbReference type="EMBL" id="ODQ44070.1"/>
    </source>
</evidence>
<dbReference type="PANTHER" id="PTHR45649:SF29">
    <property type="entry name" value="AMINO ACID TRANSPORTER (EUROFUNG)"/>
    <property type="match status" value="1"/>
</dbReference>
<feature type="transmembrane region" description="Helical" evidence="7">
    <location>
        <begin position="442"/>
        <end position="463"/>
    </location>
</feature>
<feature type="transmembrane region" description="Helical" evidence="7">
    <location>
        <begin position="161"/>
        <end position="180"/>
    </location>
</feature>
<feature type="transmembrane region" description="Helical" evidence="7">
    <location>
        <begin position="236"/>
        <end position="256"/>
    </location>
</feature>
<keyword evidence="9" id="KW-1185">Reference proteome</keyword>
<dbReference type="RefSeq" id="XP_019015183.1">
    <property type="nucleotide sequence ID" value="XM_019164906.1"/>
</dbReference>
<evidence type="ECO:0000256" key="2">
    <source>
        <dbReference type="ARBA" id="ARBA00022448"/>
    </source>
</evidence>
<dbReference type="InterPro" id="IPR002293">
    <property type="entry name" value="AA/rel_permease1"/>
</dbReference>
<dbReference type="GeneID" id="30181593"/>
<dbReference type="AlphaFoldDB" id="A0A1E3ND70"/>
<evidence type="ECO:0000256" key="5">
    <source>
        <dbReference type="ARBA" id="ARBA00023136"/>
    </source>
</evidence>
<feature type="transmembrane region" description="Helical" evidence="7">
    <location>
        <begin position="328"/>
        <end position="354"/>
    </location>
</feature>
<evidence type="ECO:0008006" key="10">
    <source>
        <dbReference type="Google" id="ProtNLM"/>
    </source>
</evidence>
<feature type="compositionally biased region" description="Basic and acidic residues" evidence="6">
    <location>
        <begin position="556"/>
        <end position="569"/>
    </location>
</feature>
<evidence type="ECO:0000256" key="6">
    <source>
        <dbReference type="SAM" id="MobiDB-lite"/>
    </source>
</evidence>
<dbReference type="PANTHER" id="PTHR45649">
    <property type="entry name" value="AMINO-ACID PERMEASE BAT1"/>
    <property type="match status" value="1"/>
</dbReference>
<evidence type="ECO:0000313" key="9">
    <source>
        <dbReference type="Proteomes" id="UP000094455"/>
    </source>
</evidence>
<dbReference type="STRING" id="763406.A0A1E3ND70"/>
<feature type="compositionally biased region" description="Polar residues" evidence="6">
    <location>
        <begin position="541"/>
        <end position="555"/>
    </location>
</feature>
<gene>
    <name evidence="8" type="ORF">PICMEDRAFT_74908</name>
</gene>